<organism evidence="8 9">
    <name type="scientific">Didymodactylos carnosus</name>
    <dbReference type="NCBI Taxonomy" id="1234261"/>
    <lineage>
        <taxon>Eukaryota</taxon>
        <taxon>Metazoa</taxon>
        <taxon>Spiralia</taxon>
        <taxon>Gnathifera</taxon>
        <taxon>Rotifera</taxon>
        <taxon>Eurotatoria</taxon>
        <taxon>Bdelloidea</taxon>
        <taxon>Philodinida</taxon>
        <taxon>Philodinidae</taxon>
        <taxon>Didymodactylos</taxon>
    </lineage>
</organism>
<sequence length="110" mass="12536">MKLCSQSLQELTPSINELPDETFKYLIRSSLLVEVIECLNHLYSLKHPVIHRDLKPHNVLIIDGSNGRFTKLCDFGLSKFLEESQNTRGQGLFDYMAPEVINYDINANPG</sequence>
<proteinExistence type="inferred from homology"/>
<evidence type="ECO:0000256" key="6">
    <source>
        <dbReference type="ARBA" id="ARBA00038999"/>
    </source>
</evidence>
<dbReference type="PANTHER" id="PTHR48013:SF11">
    <property type="entry name" value="LICORNE"/>
    <property type="match status" value="1"/>
</dbReference>
<gene>
    <name evidence="8" type="ORF">TMI583_LOCUS41046</name>
</gene>
<dbReference type="AlphaFoldDB" id="A0A8S2ULD5"/>
<dbReference type="InterPro" id="IPR011009">
    <property type="entry name" value="Kinase-like_dom_sf"/>
</dbReference>
<name>A0A8S2ULD5_9BILA</name>
<evidence type="ECO:0000256" key="2">
    <source>
        <dbReference type="ARBA" id="ARBA00022741"/>
    </source>
</evidence>
<feature type="domain" description="Protein kinase" evidence="7">
    <location>
        <begin position="1"/>
        <end position="110"/>
    </location>
</feature>
<dbReference type="Gene3D" id="1.10.510.10">
    <property type="entry name" value="Transferase(Phosphotransferase) domain 1"/>
    <property type="match status" value="1"/>
</dbReference>
<comment type="caution">
    <text evidence="8">The sequence shown here is derived from an EMBL/GenBank/DDBJ whole genome shotgun (WGS) entry which is preliminary data.</text>
</comment>
<dbReference type="Proteomes" id="UP000682733">
    <property type="component" value="Unassembled WGS sequence"/>
</dbReference>
<dbReference type="EMBL" id="CAJOBA010064158">
    <property type="protein sequence ID" value="CAF4350436.1"/>
    <property type="molecule type" value="Genomic_DNA"/>
</dbReference>
<dbReference type="SUPFAM" id="SSF56112">
    <property type="entry name" value="Protein kinase-like (PK-like)"/>
    <property type="match status" value="1"/>
</dbReference>
<accession>A0A8S2ULD5</accession>
<evidence type="ECO:0000256" key="3">
    <source>
        <dbReference type="ARBA" id="ARBA00022777"/>
    </source>
</evidence>
<evidence type="ECO:0000256" key="4">
    <source>
        <dbReference type="ARBA" id="ARBA00022840"/>
    </source>
</evidence>
<dbReference type="InterPro" id="IPR000719">
    <property type="entry name" value="Prot_kinase_dom"/>
</dbReference>
<dbReference type="GO" id="GO:0004708">
    <property type="term" value="F:MAP kinase kinase activity"/>
    <property type="evidence" value="ECO:0007669"/>
    <property type="project" value="UniProtKB-EC"/>
</dbReference>
<protein>
    <recommendedName>
        <fullName evidence="6">mitogen-activated protein kinase kinase</fullName>
        <ecNumber evidence="6">2.7.12.2</ecNumber>
    </recommendedName>
</protein>
<dbReference type="GO" id="GO:0005524">
    <property type="term" value="F:ATP binding"/>
    <property type="evidence" value="ECO:0007669"/>
    <property type="project" value="UniProtKB-KW"/>
</dbReference>
<evidence type="ECO:0000256" key="5">
    <source>
        <dbReference type="ARBA" id="ARBA00038035"/>
    </source>
</evidence>
<dbReference type="Pfam" id="PF00069">
    <property type="entry name" value="Pkinase"/>
    <property type="match status" value="1"/>
</dbReference>
<evidence type="ECO:0000259" key="7">
    <source>
        <dbReference type="PROSITE" id="PS50011"/>
    </source>
</evidence>
<keyword evidence="2" id="KW-0547">Nucleotide-binding</keyword>
<evidence type="ECO:0000313" key="9">
    <source>
        <dbReference type="Proteomes" id="UP000682733"/>
    </source>
</evidence>
<dbReference type="EC" id="2.7.12.2" evidence="6"/>
<evidence type="ECO:0000256" key="1">
    <source>
        <dbReference type="ARBA" id="ARBA00022679"/>
    </source>
</evidence>
<comment type="similarity">
    <text evidence="5">Belongs to the protein kinase superfamily. STE Ser/Thr protein kinase family. MAP kinase kinase subfamily.</text>
</comment>
<dbReference type="InterPro" id="IPR008271">
    <property type="entry name" value="Ser/Thr_kinase_AS"/>
</dbReference>
<dbReference type="PROSITE" id="PS50011">
    <property type="entry name" value="PROTEIN_KINASE_DOM"/>
    <property type="match status" value="1"/>
</dbReference>
<evidence type="ECO:0000313" key="8">
    <source>
        <dbReference type="EMBL" id="CAF4350436.1"/>
    </source>
</evidence>
<dbReference type="PANTHER" id="PTHR48013">
    <property type="entry name" value="DUAL SPECIFICITY MITOGEN-ACTIVATED PROTEIN KINASE KINASE 5-RELATED"/>
    <property type="match status" value="1"/>
</dbReference>
<keyword evidence="1" id="KW-0808">Transferase</keyword>
<keyword evidence="3" id="KW-0418">Kinase</keyword>
<dbReference type="PROSITE" id="PS00108">
    <property type="entry name" value="PROTEIN_KINASE_ST"/>
    <property type="match status" value="1"/>
</dbReference>
<keyword evidence="4" id="KW-0067">ATP-binding</keyword>
<reference evidence="8" key="1">
    <citation type="submission" date="2021-02" db="EMBL/GenBank/DDBJ databases">
        <authorList>
            <person name="Nowell W R."/>
        </authorList>
    </citation>
    <scope>NUCLEOTIDE SEQUENCE</scope>
</reference>